<evidence type="ECO:0000313" key="1">
    <source>
        <dbReference type="EMBL" id="KAH3890593.1"/>
    </source>
</evidence>
<proteinExistence type="predicted"/>
<comment type="caution">
    <text evidence="1">The sequence shown here is derived from an EMBL/GenBank/DDBJ whole genome shotgun (WGS) entry which is preliminary data.</text>
</comment>
<sequence>MIEKSNEVEKRVKGRGTVYKLTSIFSKGIELLDNVLSSDYNPARFPNGFRVAFERLTEVLCNSKDIGKVLSTKPANETSYTAMLAHHLLKNLAGNQRYKIDHNCKEKLEFENHVKCPCCDSIDYCGSFGHCSIVFTI</sequence>
<accession>A0A9D4S4W5</accession>
<organism evidence="1 2">
    <name type="scientific">Dreissena polymorpha</name>
    <name type="common">Zebra mussel</name>
    <name type="synonym">Mytilus polymorpha</name>
    <dbReference type="NCBI Taxonomy" id="45954"/>
    <lineage>
        <taxon>Eukaryota</taxon>
        <taxon>Metazoa</taxon>
        <taxon>Spiralia</taxon>
        <taxon>Lophotrochozoa</taxon>
        <taxon>Mollusca</taxon>
        <taxon>Bivalvia</taxon>
        <taxon>Autobranchia</taxon>
        <taxon>Heteroconchia</taxon>
        <taxon>Euheterodonta</taxon>
        <taxon>Imparidentia</taxon>
        <taxon>Neoheterodontei</taxon>
        <taxon>Myida</taxon>
        <taxon>Dreissenoidea</taxon>
        <taxon>Dreissenidae</taxon>
        <taxon>Dreissena</taxon>
    </lineage>
</organism>
<dbReference type="EMBL" id="JAIWYP010000001">
    <property type="protein sequence ID" value="KAH3890593.1"/>
    <property type="molecule type" value="Genomic_DNA"/>
</dbReference>
<name>A0A9D4S4W5_DREPO</name>
<gene>
    <name evidence="1" type="ORF">DPMN_014678</name>
</gene>
<dbReference type="AlphaFoldDB" id="A0A9D4S4W5"/>
<keyword evidence="2" id="KW-1185">Reference proteome</keyword>
<reference evidence="1" key="1">
    <citation type="journal article" date="2019" name="bioRxiv">
        <title>The Genome of the Zebra Mussel, Dreissena polymorpha: A Resource for Invasive Species Research.</title>
        <authorList>
            <person name="McCartney M.A."/>
            <person name="Auch B."/>
            <person name="Kono T."/>
            <person name="Mallez S."/>
            <person name="Zhang Y."/>
            <person name="Obille A."/>
            <person name="Becker A."/>
            <person name="Abrahante J.E."/>
            <person name="Garbe J."/>
            <person name="Badalamenti J.P."/>
            <person name="Herman A."/>
            <person name="Mangelson H."/>
            <person name="Liachko I."/>
            <person name="Sullivan S."/>
            <person name="Sone E.D."/>
            <person name="Koren S."/>
            <person name="Silverstein K.A.T."/>
            <person name="Beckman K.B."/>
            <person name="Gohl D.M."/>
        </authorList>
    </citation>
    <scope>NUCLEOTIDE SEQUENCE</scope>
    <source>
        <strain evidence="1">Duluth1</strain>
        <tissue evidence="1">Whole animal</tissue>
    </source>
</reference>
<evidence type="ECO:0000313" key="2">
    <source>
        <dbReference type="Proteomes" id="UP000828390"/>
    </source>
</evidence>
<dbReference type="Proteomes" id="UP000828390">
    <property type="component" value="Unassembled WGS sequence"/>
</dbReference>
<protein>
    <submittedName>
        <fullName evidence="1">Uncharacterized protein</fullName>
    </submittedName>
</protein>
<reference evidence="1" key="2">
    <citation type="submission" date="2020-11" db="EMBL/GenBank/DDBJ databases">
        <authorList>
            <person name="McCartney M.A."/>
            <person name="Auch B."/>
            <person name="Kono T."/>
            <person name="Mallez S."/>
            <person name="Becker A."/>
            <person name="Gohl D.M."/>
            <person name="Silverstein K.A.T."/>
            <person name="Koren S."/>
            <person name="Bechman K.B."/>
            <person name="Herman A."/>
            <person name="Abrahante J.E."/>
            <person name="Garbe J."/>
        </authorList>
    </citation>
    <scope>NUCLEOTIDE SEQUENCE</scope>
    <source>
        <strain evidence="1">Duluth1</strain>
        <tissue evidence="1">Whole animal</tissue>
    </source>
</reference>